<sequence length="305" mass="34219">MERLPMKFQQTVRSVHGANGARWLDGFDSLIQHCEQRWNLTIREAYPLSYNYVAPADGADGREYVLKLRVPEDPESMREFDALRLYEGRGAVRLADAEPERGILLLERCSPGRTLLSVEDDAEATRIAGALIRKLRTPAPAGSRFPTTRDWALGLQKLRARFDGGTGPLPERLVGAAESGYEQLHATISSPLQLLHGDLHHENILSAEREPWLAIDPKGVIGEPAFEPVQYLINRLPDEPEAATRLIAERARLFARELELDAQRILAWTFCHSVLSAWWCIEDGVSDAESSIRIAEGLETLLTRH</sequence>
<dbReference type="GO" id="GO:0016773">
    <property type="term" value="F:phosphotransferase activity, alcohol group as acceptor"/>
    <property type="evidence" value="ECO:0007669"/>
    <property type="project" value="InterPro"/>
</dbReference>
<dbReference type="SUPFAM" id="SSF56112">
    <property type="entry name" value="Protein kinase-like (PK-like)"/>
    <property type="match status" value="1"/>
</dbReference>
<dbReference type="EMBL" id="JACJVN010000018">
    <property type="protein sequence ID" value="MBB6676529.1"/>
    <property type="molecule type" value="Genomic_DNA"/>
</dbReference>
<proteinExistence type="predicted"/>
<comment type="caution">
    <text evidence="1">The sequence shown here is derived from an EMBL/GenBank/DDBJ whole genome shotgun (WGS) entry which is preliminary data.</text>
</comment>
<accession>A0A841T8X6</accession>
<gene>
    <name evidence="1" type="ORF">H4Q31_04215</name>
</gene>
<reference evidence="1 2" key="1">
    <citation type="submission" date="2020-08" db="EMBL/GenBank/DDBJ databases">
        <title>Cohnella phylogeny.</title>
        <authorList>
            <person name="Dunlap C."/>
        </authorList>
    </citation>
    <scope>NUCLEOTIDE SEQUENCE [LARGE SCALE GENOMIC DNA]</scope>
    <source>
        <strain evidence="1 2">DSM 103658</strain>
    </source>
</reference>
<organism evidence="1 2">
    <name type="scientific">Cohnella lubricantis</name>
    <dbReference type="NCBI Taxonomy" id="2163172"/>
    <lineage>
        <taxon>Bacteria</taxon>
        <taxon>Bacillati</taxon>
        <taxon>Bacillota</taxon>
        <taxon>Bacilli</taxon>
        <taxon>Bacillales</taxon>
        <taxon>Paenibacillaceae</taxon>
        <taxon>Cohnella</taxon>
    </lineage>
</organism>
<dbReference type="Pfam" id="PF04655">
    <property type="entry name" value="APH_6_hur"/>
    <property type="match status" value="1"/>
</dbReference>
<dbReference type="AlphaFoldDB" id="A0A841T8X6"/>
<keyword evidence="2" id="KW-1185">Reference proteome</keyword>
<dbReference type="InterPro" id="IPR011009">
    <property type="entry name" value="Kinase-like_dom_sf"/>
</dbReference>
<evidence type="ECO:0000313" key="1">
    <source>
        <dbReference type="EMBL" id="MBB6676529.1"/>
    </source>
</evidence>
<dbReference type="GO" id="GO:0019748">
    <property type="term" value="P:secondary metabolic process"/>
    <property type="evidence" value="ECO:0007669"/>
    <property type="project" value="InterPro"/>
</dbReference>
<dbReference type="RefSeq" id="WP_185177821.1">
    <property type="nucleotide sequence ID" value="NZ_CBCSEP010000001.1"/>
</dbReference>
<protein>
    <submittedName>
        <fullName evidence="1">Phosphotransferase</fullName>
    </submittedName>
</protein>
<evidence type="ECO:0000313" key="2">
    <source>
        <dbReference type="Proteomes" id="UP000574133"/>
    </source>
</evidence>
<keyword evidence="1" id="KW-0808">Transferase</keyword>
<name>A0A841T8X6_9BACL</name>
<dbReference type="InterPro" id="IPR006748">
    <property type="entry name" value="NH2Glyco/OHUrea_AB-resist_kin"/>
</dbReference>
<dbReference type="Proteomes" id="UP000574133">
    <property type="component" value="Unassembled WGS sequence"/>
</dbReference>